<dbReference type="Gene3D" id="3.30.450.20">
    <property type="entry name" value="PAS domain"/>
    <property type="match status" value="1"/>
</dbReference>
<feature type="region of interest" description="Disordered" evidence="6">
    <location>
        <begin position="1"/>
        <end position="38"/>
    </location>
</feature>
<comment type="catalytic activity">
    <reaction evidence="1">
        <text>ATP + protein L-histidine = ADP + protein N-phospho-L-histidine.</text>
        <dbReference type="EC" id="2.7.13.3"/>
    </reaction>
</comment>
<reference evidence="10" key="1">
    <citation type="submission" date="2018-05" db="EMBL/GenBank/DDBJ databases">
        <authorList>
            <person name="Nie L."/>
        </authorList>
    </citation>
    <scope>NUCLEOTIDE SEQUENCE [LARGE SCALE GENOMIC DNA]</scope>
    <source>
        <strain evidence="10">NL</strain>
    </source>
</reference>
<feature type="domain" description="Histidine kinase" evidence="7">
    <location>
        <begin position="266"/>
        <end position="485"/>
    </location>
</feature>
<dbReference type="PROSITE" id="PS50113">
    <property type="entry name" value="PAC"/>
    <property type="match status" value="1"/>
</dbReference>
<comment type="caution">
    <text evidence="9">The sequence shown here is derived from an EMBL/GenBank/DDBJ whole genome shotgun (WGS) entry which is preliminary data.</text>
</comment>
<dbReference type="InterPro" id="IPR003661">
    <property type="entry name" value="HisK_dim/P_dom"/>
</dbReference>
<keyword evidence="10" id="KW-1185">Reference proteome</keyword>
<evidence type="ECO:0000259" key="7">
    <source>
        <dbReference type="PROSITE" id="PS50109"/>
    </source>
</evidence>
<dbReference type="InterPro" id="IPR036890">
    <property type="entry name" value="HATPase_C_sf"/>
</dbReference>
<gene>
    <name evidence="9" type="ORF">DLM85_01365</name>
</gene>
<dbReference type="PANTHER" id="PTHR43047:SF64">
    <property type="entry name" value="HISTIDINE KINASE CONTAINING CHEY-HOMOLOGOUS RECEIVER DOMAIN AND PAS DOMAIN-RELATED"/>
    <property type="match status" value="1"/>
</dbReference>
<evidence type="ECO:0000256" key="2">
    <source>
        <dbReference type="ARBA" id="ARBA00012438"/>
    </source>
</evidence>
<evidence type="ECO:0000313" key="9">
    <source>
        <dbReference type="EMBL" id="RAK69539.1"/>
    </source>
</evidence>
<dbReference type="InterPro" id="IPR004358">
    <property type="entry name" value="Sig_transdc_His_kin-like_C"/>
</dbReference>
<dbReference type="SMART" id="SM00387">
    <property type="entry name" value="HATPase_c"/>
    <property type="match status" value="1"/>
</dbReference>
<dbReference type="SUPFAM" id="SSF55785">
    <property type="entry name" value="PYP-like sensor domain (PAS domain)"/>
    <property type="match status" value="1"/>
</dbReference>
<dbReference type="InterPro" id="IPR000014">
    <property type="entry name" value="PAS"/>
</dbReference>
<dbReference type="PANTHER" id="PTHR43047">
    <property type="entry name" value="TWO-COMPONENT HISTIDINE PROTEIN KINASE"/>
    <property type="match status" value="1"/>
</dbReference>
<dbReference type="Pfam" id="PF13426">
    <property type="entry name" value="PAS_9"/>
    <property type="match status" value="1"/>
</dbReference>
<dbReference type="Gene3D" id="1.10.287.130">
    <property type="match status" value="1"/>
</dbReference>
<organism evidence="9 10">
    <name type="scientific">Hymenobacter edaphi</name>
    <dbReference type="NCBI Taxonomy" id="2211146"/>
    <lineage>
        <taxon>Bacteria</taxon>
        <taxon>Pseudomonadati</taxon>
        <taxon>Bacteroidota</taxon>
        <taxon>Cytophagia</taxon>
        <taxon>Cytophagales</taxon>
        <taxon>Hymenobacteraceae</taxon>
        <taxon>Hymenobacter</taxon>
    </lineage>
</organism>
<dbReference type="Pfam" id="PF02518">
    <property type="entry name" value="HATPase_c"/>
    <property type="match status" value="1"/>
</dbReference>
<dbReference type="FunFam" id="3.30.565.10:FF:000006">
    <property type="entry name" value="Sensor histidine kinase WalK"/>
    <property type="match status" value="1"/>
</dbReference>
<protein>
    <recommendedName>
        <fullName evidence="2">histidine kinase</fullName>
        <ecNumber evidence="2">2.7.13.3</ecNumber>
    </recommendedName>
</protein>
<dbReference type="Pfam" id="PF00512">
    <property type="entry name" value="HisKA"/>
    <property type="match status" value="1"/>
</dbReference>
<dbReference type="CDD" id="cd00075">
    <property type="entry name" value="HATPase"/>
    <property type="match status" value="1"/>
</dbReference>
<evidence type="ECO:0000256" key="1">
    <source>
        <dbReference type="ARBA" id="ARBA00000085"/>
    </source>
</evidence>
<dbReference type="CDD" id="cd00130">
    <property type="entry name" value="PAS"/>
    <property type="match status" value="1"/>
</dbReference>
<proteinExistence type="predicted"/>
<dbReference type="InterPro" id="IPR036097">
    <property type="entry name" value="HisK_dim/P_sf"/>
</dbReference>
<dbReference type="EMBL" id="QHKM01000001">
    <property type="protein sequence ID" value="RAK69539.1"/>
    <property type="molecule type" value="Genomic_DNA"/>
</dbReference>
<accession>A0A328BSH1</accession>
<dbReference type="EC" id="2.7.13.3" evidence="2"/>
<name>A0A328BSH1_9BACT</name>
<evidence type="ECO:0000256" key="4">
    <source>
        <dbReference type="ARBA" id="ARBA00022679"/>
    </source>
</evidence>
<evidence type="ECO:0000256" key="3">
    <source>
        <dbReference type="ARBA" id="ARBA00022553"/>
    </source>
</evidence>
<evidence type="ECO:0000313" key="10">
    <source>
        <dbReference type="Proteomes" id="UP000248553"/>
    </source>
</evidence>
<keyword evidence="4" id="KW-0808">Transferase</keyword>
<dbReference type="PRINTS" id="PR00344">
    <property type="entry name" value="BCTRLSENSOR"/>
</dbReference>
<dbReference type="SMART" id="SM00091">
    <property type="entry name" value="PAS"/>
    <property type="match status" value="1"/>
</dbReference>
<dbReference type="OrthoDB" id="9757990at2"/>
<evidence type="ECO:0000256" key="5">
    <source>
        <dbReference type="ARBA" id="ARBA00022777"/>
    </source>
</evidence>
<dbReference type="GO" id="GO:0000155">
    <property type="term" value="F:phosphorelay sensor kinase activity"/>
    <property type="evidence" value="ECO:0007669"/>
    <property type="project" value="InterPro"/>
</dbReference>
<dbReference type="InterPro" id="IPR005467">
    <property type="entry name" value="His_kinase_dom"/>
</dbReference>
<dbReference type="SMART" id="SM00388">
    <property type="entry name" value="HisKA"/>
    <property type="match status" value="1"/>
</dbReference>
<evidence type="ECO:0000256" key="6">
    <source>
        <dbReference type="SAM" id="MobiDB-lite"/>
    </source>
</evidence>
<dbReference type="InterPro" id="IPR003594">
    <property type="entry name" value="HATPase_dom"/>
</dbReference>
<dbReference type="AlphaFoldDB" id="A0A328BSH1"/>
<dbReference type="InterPro" id="IPR000700">
    <property type="entry name" value="PAS-assoc_C"/>
</dbReference>
<dbReference type="SUPFAM" id="SSF47384">
    <property type="entry name" value="Homodimeric domain of signal transducing histidine kinase"/>
    <property type="match status" value="1"/>
</dbReference>
<dbReference type="NCBIfam" id="TIGR00229">
    <property type="entry name" value="sensory_box"/>
    <property type="match status" value="1"/>
</dbReference>
<evidence type="ECO:0000259" key="8">
    <source>
        <dbReference type="PROSITE" id="PS50113"/>
    </source>
</evidence>
<dbReference type="Proteomes" id="UP000248553">
    <property type="component" value="Unassembled WGS sequence"/>
</dbReference>
<keyword evidence="3" id="KW-0597">Phosphoprotein</keyword>
<dbReference type="Gene3D" id="3.30.565.10">
    <property type="entry name" value="Histidine kinase-like ATPase, C-terminal domain"/>
    <property type="match status" value="1"/>
</dbReference>
<dbReference type="CDD" id="cd00082">
    <property type="entry name" value="HisKA"/>
    <property type="match status" value="1"/>
</dbReference>
<keyword evidence="5" id="KW-0418">Kinase</keyword>
<dbReference type="PROSITE" id="PS50109">
    <property type="entry name" value="HIS_KIN"/>
    <property type="match status" value="1"/>
</dbReference>
<sequence length="485" mass="53733">MAVWPRWGADYVRGRSQNRTPGRRAGGEGGPAPSLSNHLTDRGFYSRLRHWACRGMQVPKWGCPRPVVLVGSPYSRYPRPAPMPHPSPAADPEPSLQAENDALRVEIGELRAQLAAAPEPPAQPDQYAQSQARFRTVFENAPLGQKIITPDLTIRQVNQAVVNMLGYEQPAELVGRKILEFAHPSHCADWQELQTRLWQHKLPAFSLETCLVRADGSSFWCQVHSVLFPDDGAELGYTILEDISERKSLEASLKRVYDAQETILQLATHDLKGPIAQIELLADLLQREVSSRSGQGPPPPEMVHYLDLIQAACFRARSLLDDVLYVGDLDQNGLEKRPTDLHAYLAAQAELHQLEARTKGINLVLDLPAEPVHVRLHPDKFGRVIGNLLANALKFTPAGGTVTLGLRLEKGKPRFMVRDTGIGIPGKLHAQLFDKFNPTRRAGLHGETTTGLGLFIARQIVELHGGAIWLESQEQQGTSFFIELA</sequence>
<dbReference type="InterPro" id="IPR035965">
    <property type="entry name" value="PAS-like_dom_sf"/>
</dbReference>
<dbReference type="SUPFAM" id="SSF55874">
    <property type="entry name" value="ATPase domain of HSP90 chaperone/DNA topoisomerase II/histidine kinase"/>
    <property type="match status" value="1"/>
</dbReference>
<feature type="domain" description="PAC" evidence="8">
    <location>
        <begin position="205"/>
        <end position="255"/>
    </location>
</feature>